<dbReference type="GO" id="GO:0008270">
    <property type="term" value="F:zinc ion binding"/>
    <property type="evidence" value="ECO:0007669"/>
    <property type="project" value="InterPro"/>
</dbReference>
<dbReference type="InterPro" id="IPR036864">
    <property type="entry name" value="Zn2-C6_fun-type_DNA-bd_sf"/>
</dbReference>
<dbReference type="CDD" id="cd12148">
    <property type="entry name" value="fungal_TF_MHR"/>
    <property type="match status" value="1"/>
</dbReference>
<dbReference type="InterPro" id="IPR051615">
    <property type="entry name" value="Transcr_Regulatory_Elem"/>
</dbReference>
<evidence type="ECO:0000313" key="8">
    <source>
        <dbReference type="EMBL" id="KAJ5094514.1"/>
    </source>
</evidence>
<evidence type="ECO:0000256" key="2">
    <source>
        <dbReference type="ARBA" id="ARBA00022833"/>
    </source>
</evidence>
<dbReference type="GO" id="GO:0000981">
    <property type="term" value="F:DNA-binding transcription factor activity, RNA polymerase II-specific"/>
    <property type="evidence" value="ECO:0007669"/>
    <property type="project" value="InterPro"/>
</dbReference>
<dbReference type="InterPro" id="IPR007219">
    <property type="entry name" value="XnlR_reg_dom"/>
</dbReference>
<reference evidence="8" key="1">
    <citation type="submission" date="2022-11" db="EMBL/GenBank/DDBJ databases">
        <authorList>
            <person name="Petersen C."/>
        </authorList>
    </citation>
    <scope>NUCLEOTIDE SEQUENCE</scope>
    <source>
        <strain evidence="8">IBT 30069</strain>
    </source>
</reference>
<organism evidence="8 9">
    <name type="scientific">Penicillium angulare</name>
    <dbReference type="NCBI Taxonomy" id="116970"/>
    <lineage>
        <taxon>Eukaryota</taxon>
        <taxon>Fungi</taxon>
        <taxon>Dikarya</taxon>
        <taxon>Ascomycota</taxon>
        <taxon>Pezizomycotina</taxon>
        <taxon>Eurotiomycetes</taxon>
        <taxon>Eurotiomycetidae</taxon>
        <taxon>Eurotiales</taxon>
        <taxon>Aspergillaceae</taxon>
        <taxon>Penicillium</taxon>
    </lineage>
</organism>
<dbReference type="Proteomes" id="UP001149165">
    <property type="component" value="Unassembled WGS sequence"/>
</dbReference>
<evidence type="ECO:0000256" key="4">
    <source>
        <dbReference type="ARBA" id="ARBA00023125"/>
    </source>
</evidence>
<feature type="domain" description="Xylanolytic transcriptional activator regulatory" evidence="7">
    <location>
        <begin position="157"/>
        <end position="263"/>
    </location>
</feature>
<keyword evidence="9" id="KW-1185">Reference proteome</keyword>
<keyword evidence="2" id="KW-0862">Zinc</keyword>
<proteinExistence type="predicted"/>
<dbReference type="Gene3D" id="4.10.240.10">
    <property type="entry name" value="Zn(2)-C6 fungal-type DNA-binding domain"/>
    <property type="match status" value="1"/>
</dbReference>
<dbReference type="OrthoDB" id="2154091at2759"/>
<dbReference type="GO" id="GO:0006351">
    <property type="term" value="P:DNA-templated transcription"/>
    <property type="evidence" value="ECO:0007669"/>
    <property type="project" value="InterPro"/>
</dbReference>
<dbReference type="GO" id="GO:0003677">
    <property type="term" value="F:DNA binding"/>
    <property type="evidence" value="ECO:0007669"/>
    <property type="project" value="UniProtKB-KW"/>
</dbReference>
<keyword evidence="1" id="KW-0479">Metal-binding</keyword>
<dbReference type="AlphaFoldDB" id="A0A9W9K651"/>
<keyword evidence="5" id="KW-0804">Transcription</keyword>
<sequence length="263" mass="29417">MHRLSTEPCDKCLKATTQCEYRQVDQKRRPASHDHVTLLQNRISWLENFIIKLQGIGHDERDTLLRAISLAPSKSPNVSQVESTGLTHIEKHENAVLHLGPKGELSYHGPTSIYRVHAGDKNSENNDISRNEPSSNVGTVLDHFGIDINATVVTESLMLFFKWQYPQLMFVYRDAFLRDHFGNRHGSKYWSTALLLSICALGSLLLEDSYSTSTSEQFFGAAESIALVTGLTQPSIITVQVFLCLAFYEIGRGNASKGWAYSG</sequence>
<dbReference type="PANTHER" id="PTHR31313">
    <property type="entry name" value="TY1 ENHANCER ACTIVATOR"/>
    <property type="match status" value="1"/>
</dbReference>
<evidence type="ECO:0000256" key="1">
    <source>
        <dbReference type="ARBA" id="ARBA00022723"/>
    </source>
</evidence>
<reference evidence="8" key="2">
    <citation type="journal article" date="2023" name="IMA Fungus">
        <title>Comparative genomic study of the Penicillium genus elucidates a diverse pangenome and 15 lateral gene transfer events.</title>
        <authorList>
            <person name="Petersen C."/>
            <person name="Sorensen T."/>
            <person name="Nielsen M.R."/>
            <person name="Sondergaard T.E."/>
            <person name="Sorensen J.L."/>
            <person name="Fitzpatrick D.A."/>
            <person name="Frisvad J.C."/>
            <person name="Nielsen K.L."/>
        </authorList>
    </citation>
    <scope>NUCLEOTIDE SEQUENCE</scope>
    <source>
        <strain evidence="8">IBT 30069</strain>
    </source>
</reference>
<protein>
    <recommendedName>
        <fullName evidence="7">Xylanolytic transcriptional activator regulatory domain-containing protein</fullName>
    </recommendedName>
</protein>
<keyword evidence="4" id="KW-0238">DNA-binding</keyword>
<evidence type="ECO:0000256" key="6">
    <source>
        <dbReference type="ARBA" id="ARBA00023242"/>
    </source>
</evidence>
<evidence type="ECO:0000256" key="5">
    <source>
        <dbReference type="ARBA" id="ARBA00023163"/>
    </source>
</evidence>
<accession>A0A9W9K651</accession>
<dbReference type="EMBL" id="JAPQKH010000006">
    <property type="protein sequence ID" value="KAJ5094514.1"/>
    <property type="molecule type" value="Genomic_DNA"/>
</dbReference>
<dbReference type="Pfam" id="PF04082">
    <property type="entry name" value="Fungal_trans"/>
    <property type="match status" value="1"/>
</dbReference>
<gene>
    <name evidence="8" type="ORF">N7456_010375</name>
</gene>
<dbReference type="PANTHER" id="PTHR31313:SF81">
    <property type="entry name" value="TY1 ENHANCER ACTIVATOR"/>
    <property type="match status" value="1"/>
</dbReference>
<evidence type="ECO:0000256" key="3">
    <source>
        <dbReference type="ARBA" id="ARBA00023015"/>
    </source>
</evidence>
<evidence type="ECO:0000313" key="9">
    <source>
        <dbReference type="Proteomes" id="UP001149165"/>
    </source>
</evidence>
<keyword evidence="3" id="KW-0805">Transcription regulation</keyword>
<evidence type="ECO:0000259" key="7">
    <source>
        <dbReference type="Pfam" id="PF04082"/>
    </source>
</evidence>
<comment type="caution">
    <text evidence="8">The sequence shown here is derived from an EMBL/GenBank/DDBJ whole genome shotgun (WGS) entry which is preliminary data.</text>
</comment>
<keyword evidence="6" id="KW-0539">Nucleus</keyword>
<name>A0A9W9K651_9EURO</name>